<proteinExistence type="predicted"/>
<evidence type="ECO:0008006" key="4">
    <source>
        <dbReference type="Google" id="ProtNLM"/>
    </source>
</evidence>
<keyword evidence="3" id="KW-1185">Reference proteome</keyword>
<organism evidence="2 3">
    <name type="scientific">Nesidiocoris tenuis</name>
    <dbReference type="NCBI Taxonomy" id="355587"/>
    <lineage>
        <taxon>Eukaryota</taxon>
        <taxon>Metazoa</taxon>
        <taxon>Ecdysozoa</taxon>
        <taxon>Arthropoda</taxon>
        <taxon>Hexapoda</taxon>
        <taxon>Insecta</taxon>
        <taxon>Pterygota</taxon>
        <taxon>Neoptera</taxon>
        <taxon>Paraneoptera</taxon>
        <taxon>Hemiptera</taxon>
        <taxon>Heteroptera</taxon>
        <taxon>Panheteroptera</taxon>
        <taxon>Cimicomorpha</taxon>
        <taxon>Miridae</taxon>
        <taxon>Dicyphina</taxon>
        <taxon>Nesidiocoris</taxon>
    </lineage>
</organism>
<feature type="compositionally biased region" description="Basic and acidic residues" evidence="1">
    <location>
        <begin position="145"/>
        <end position="155"/>
    </location>
</feature>
<dbReference type="OrthoDB" id="6070751at2759"/>
<evidence type="ECO:0000313" key="3">
    <source>
        <dbReference type="Proteomes" id="UP000479000"/>
    </source>
</evidence>
<dbReference type="Proteomes" id="UP000479000">
    <property type="component" value="Unassembled WGS sequence"/>
</dbReference>
<name>A0A6H5G1F1_9HEMI</name>
<reference evidence="2 3" key="1">
    <citation type="submission" date="2020-02" db="EMBL/GenBank/DDBJ databases">
        <authorList>
            <person name="Ferguson B K."/>
        </authorList>
    </citation>
    <scope>NUCLEOTIDE SEQUENCE [LARGE SCALE GENOMIC DNA]</scope>
</reference>
<protein>
    <recommendedName>
        <fullName evidence="4">Ig-like domain-containing protein</fullName>
    </recommendedName>
</protein>
<dbReference type="EMBL" id="CADCXU010004564">
    <property type="protein sequence ID" value="CAA9996335.1"/>
    <property type="molecule type" value="Genomic_DNA"/>
</dbReference>
<gene>
    <name evidence="2" type="ORF">NTEN_LOCUS2881</name>
</gene>
<feature type="region of interest" description="Disordered" evidence="1">
    <location>
        <begin position="145"/>
        <end position="172"/>
    </location>
</feature>
<sequence>MVTEGQFHCLDISPVRQDDGGLWSVKVANIAGTATSSAQLTLGNEEIKAGDVLALTPNASDPTSLGLYTCLASNCMGSVESTSVVHIDGSPASVQGHCTPLARSGQLVRAERRSCRNEQVAYYRRWRRNVRPAYQQCHRRRERNLEMRKGEREADASPAVVSNGQALSHERSLSTIHEERTSQMHDTDRSTIDDRAEEVSFSFDGKEVSVSLYETPDLTEEEALQIVEMYADQISEHVTGKIGLFPSTGTEQSIGKSEKMNSSHGAIFCLVVRHVPVTTLKVESKPTLSHQFEPLGN</sequence>
<dbReference type="AlphaFoldDB" id="A0A6H5G1F1"/>
<accession>A0A6H5G1F1</accession>
<evidence type="ECO:0000256" key="1">
    <source>
        <dbReference type="SAM" id="MobiDB-lite"/>
    </source>
</evidence>
<evidence type="ECO:0000313" key="2">
    <source>
        <dbReference type="EMBL" id="CAA9996335.1"/>
    </source>
</evidence>